<gene>
    <name evidence="4" type="ORF">Pmar_PMAR001636</name>
</gene>
<feature type="region of interest" description="Disordered" evidence="2">
    <location>
        <begin position="43"/>
        <end position="82"/>
    </location>
</feature>
<reference evidence="4 5" key="1">
    <citation type="submission" date="2008-07" db="EMBL/GenBank/DDBJ databases">
        <authorList>
            <person name="El-Sayed N."/>
            <person name="Caler E."/>
            <person name="Inman J."/>
            <person name="Amedeo P."/>
            <person name="Hass B."/>
            <person name="Wortman J."/>
        </authorList>
    </citation>
    <scope>NUCLEOTIDE SEQUENCE [LARGE SCALE GENOMIC DNA]</scope>
    <source>
        <strain evidence="5">ATCC 50983 / TXsc</strain>
    </source>
</reference>
<dbReference type="PROSITE" id="PS50158">
    <property type="entry name" value="ZF_CCHC"/>
    <property type="match status" value="1"/>
</dbReference>
<feature type="region of interest" description="Disordered" evidence="2">
    <location>
        <begin position="1"/>
        <end position="25"/>
    </location>
</feature>
<keyword evidence="5" id="KW-1185">Reference proteome</keyword>
<organism evidence="5">
    <name type="scientific">Perkinsus marinus (strain ATCC 50983 / TXsc)</name>
    <dbReference type="NCBI Taxonomy" id="423536"/>
    <lineage>
        <taxon>Eukaryota</taxon>
        <taxon>Sar</taxon>
        <taxon>Alveolata</taxon>
        <taxon>Perkinsozoa</taxon>
        <taxon>Perkinsea</taxon>
        <taxon>Perkinsida</taxon>
        <taxon>Perkinsidae</taxon>
        <taxon>Perkinsus</taxon>
    </lineage>
</organism>
<dbReference type="InterPro" id="IPR001878">
    <property type="entry name" value="Znf_CCHC"/>
</dbReference>
<keyword evidence="1" id="KW-0479">Metal-binding</keyword>
<feature type="compositionally biased region" description="Basic and acidic residues" evidence="2">
    <location>
        <begin position="1"/>
        <end position="13"/>
    </location>
</feature>
<protein>
    <recommendedName>
        <fullName evidence="3">CCHC-type domain-containing protein</fullName>
    </recommendedName>
</protein>
<feature type="compositionally biased region" description="Basic and acidic residues" evidence="2">
    <location>
        <begin position="47"/>
        <end position="74"/>
    </location>
</feature>
<dbReference type="AlphaFoldDB" id="C5K686"/>
<evidence type="ECO:0000256" key="2">
    <source>
        <dbReference type="SAM" id="MobiDB-lite"/>
    </source>
</evidence>
<dbReference type="EMBL" id="GG670856">
    <property type="protein sequence ID" value="EER20014.1"/>
    <property type="molecule type" value="Genomic_DNA"/>
</dbReference>
<name>C5K686_PERM5</name>
<dbReference type="SUPFAM" id="SSF57756">
    <property type="entry name" value="Retrovirus zinc finger-like domains"/>
    <property type="match status" value="1"/>
</dbReference>
<keyword evidence="1" id="KW-0863">Zinc-finger</keyword>
<dbReference type="Proteomes" id="UP000007800">
    <property type="component" value="Unassembled WGS sequence"/>
</dbReference>
<evidence type="ECO:0000259" key="3">
    <source>
        <dbReference type="PROSITE" id="PS50158"/>
    </source>
</evidence>
<dbReference type="GO" id="GO:0003676">
    <property type="term" value="F:nucleic acid binding"/>
    <property type="evidence" value="ECO:0007669"/>
    <property type="project" value="InterPro"/>
</dbReference>
<dbReference type="GeneID" id="9058848"/>
<evidence type="ECO:0000256" key="1">
    <source>
        <dbReference type="PROSITE-ProRule" id="PRU00047"/>
    </source>
</evidence>
<evidence type="ECO:0000313" key="4">
    <source>
        <dbReference type="EMBL" id="EER20014.1"/>
    </source>
</evidence>
<keyword evidence="1" id="KW-0862">Zinc</keyword>
<dbReference type="InterPro" id="IPR036875">
    <property type="entry name" value="Znf_CCHC_sf"/>
</dbReference>
<accession>C5K686</accession>
<feature type="domain" description="CCHC-type" evidence="3">
    <location>
        <begin position="37"/>
        <end position="53"/>
    </location>
</feature>
<proteinExistence type="predicted"/>
<dbReference type="RefSeq" id="XP_002788218.1">
    <property type="nucleotide sequence ID" value="XM_002788172.1"/>
</dbReference>
<evidence type="ECO:0000313" key="5">
    <source>
        <dbReference type="Proteomes" id="UP000007800"/>
    </source>
</evidence>
<sequence>MKAEEPKPEDNHPPRPKRGAAGKRYTTTQLRCLAEGRCFGCNRKSHLQRDCPDKRPRPAKKGEDTGATRSDETRAPSADDPVAAINTITGLIDSDSDLSEGVEPQPISATAISYPKTLGQRAERDGPNDLIYIDLEATSGALFKAMVDSGSQLTLVRRGLVAPETRVDRSRKAAKISGSWPPGDL</sequence>
<dbReference type="InParanoid" id="C5K686"/>
<dbReference type="GO" id="GO:0008270">
    <property type="term" value="F:zinc ion binding"/>
    <property type="evidence" value="ECO:0007669"/>
    <property type="project" value="UniProtKB-KW"/>
</dbReference>